<sequence length="487" mass="54725">MTGNSGRYLAQSSQGGRQEQQGQQYTQYSTYTHPQQSAYDHPSNTIPPEGSKFQRHDPFSSQQFETDSSLSYPSPSAQCDPNAFSYGQQGVMTFNPTGATGFFTPQQQFPMNMSIAHEPVVSYSRYSRPQHDSYANQYPHAEDTAPFLRPGQQANTQAGQSQAFGVQQRASILGTDASVPLSPSYGEQIGVANPGLASPSQFSYTESSSNFVSPAMSHGYPDTDATSTRSWETIKADPNHHGASHARYKGQKKRARLEPGQERERRYACHMFKRYPAQFPGACSSFGFENWGRLKEHLLRSHESEIPGPQRNALPDIGTEGRKKDLEKWYRCWDTLYPNHPRPHTPYQGLMTDFEDVRRDVAVLMPKHLQRRLSERGYSDTGEMSSIARDALRDTYAEYARINELPLHQDYEAHAYELSQQVQEAPELGDEDVSEQCPAAMEQQYMPSASATFPLTESQAGSSGMGVDQELVSDSRRRRGRGNRTRR</sequence>
<proteinExistence type="predicted"/>
<evidence type="ECO:0000313" key="2">
    <source>
        <dbReference type="EMBL" id="KAJ2903305.1"/>
    </source>
</evidence>
<feature type="compositionally biased region" description="Basic residues" evidence="1">
    <location>
        <begin position="476"/>
        <end position="487"/>
    </location>
</feature>
<evidence type="ECO:0000256" key="1">
    <source>
        <dbReference type="SAM" id="MobiDB-lite"/>
    </source>
</evidence>
<feature type="region of interest" description="Disordered" evidence="1">
    <location>
        <begin position="1"/>
        <end position="77"/>
    </location>
</feature>
<feature type="region of interest" description="Disordered" evidence="1">
    <location>
        <begin position="444"/>
        <end position="487"/>
    </location>
</feature>
<feature type="region of interest" description="Disordered" evidence="1">
    <location>
        <begin position="235"/>
        <end position="261"/>
    </location>
</feature>
<dbReference type="AlphaFoldDB" id="A0AAD5RST1"/>
<feature type="compositionally biased region" description="Low complexity" evidence="1">
    <location>
        <begin position="11"/>
        <end position="36"/>
    </location>
</feature>
<comment type="caution">
    <text evidence="2">The sequence shown here is derived from an EMBL/GenBank/DDBJ whole genome shotgun (WGS) entry which is preliminary data.</text>
</comment>
<gene>
    <name evidence="2" type="ORF">MKZ38_010122</name>
</gene>
<dbReference type="Proteomes" id="UP001201980">
    <property type="component" value="Unassembled WGS sequence"/>
</dbReference>
<dbReference type="EMBL" id="JAKWBI020000085">
    <property type="protein sequence ID" value="KAJ2903305.1"/>
    <property type="molecule type" value="Genomic_DNA"/>
</dbReference>
<accession>A0AAD5RST1</accession>
<feature type="compositionally biased region" description="Basic residues" evidence="1">
    <location>
        <begin position="242"/>
        <end position="255"/>
    </location>
</feature>
<protein>
    <submittedName>
        <fullName evidence="2">Uncharacterized protein</fullName>
    </submittedName>
</protein>
<keyword evidence="3" id="KW-1185">Reference proteome</keyword>
<feature type="compositionally biased region" description="Polar residues" evidence="1">
    <location>
        <begin position="59"/>
        <end position="77"/>
    </location>
</feature>
<feature type="compositionally biased region" description="Polar residues" evidence="1">
    <location>
        <begin position="445"/>
        <end position="462"/>
    </location>
</feature>
<organism evidence="2 3">
    <name type="scientific">Zalerion maritima</name>
    <dbReference type="NCBI Taxonomy" id="339359"/>
    <lineage>
        <taxon>Eukaryota</taxon>
        <taxon>Fungi</taxon>
        <taxon>Dikarya</taxon>
        <taxon>Ascomycota</taxon>
        <taxon>Pezizomycotina</taxon>
        <taxon>Sordariomycetes</taxon>
        <taxon>Lulworthiomycetidae</taxon>
        <taxon>Lulworthiales</taxon>
        <taxon>Lulworthiaceae</taxon>
        <taxon>Zalerion</taxon>
    </lineage>
</organism>
<reference evidence="2" key="1">
    <citation type="submission" date="2022-07" db="EMBL/GenBank/DDBJ databases">
        <title>Draft genome sequence of Zalerion maritima ATCC 34329, a (micro)plastics degrading marine fungus.</title>
        <authorList>
            <person name="Paco A."/>
            <person name="Goncalves M.F.M."/>
            <person name="Rocha-Santos T.A.P."/>
            <person name="Alves A."/>
        </authorList>
    </citation>
    <scope>NUCLEOTIDE SEQUENCE</scope>
    <source>
        <strain evidence="2">ATCC 34329</strain>
    </source>
</reference>
<evidence type="ECO:0000313" key="3">
    <source>
        <dbReference type="Proteomes" id="UP001201980"/>
    </source>
</evidence>
<name>A0AAD5RST1_9PEZI</name>